<gene>
    <name evidence="1" type="ORF">ACJEBM_08835</name>
</gene>
<evidence type="ECO:0000313" key="1">
    <source>
        <dbReference type="EMBL" id="MFK9080776.1"/>
    </source>
</evidence>
<name>A0ACC7MQV7_9PSED</name>
<protein>
    <submittedName>
        <fullName evidence="1">Uncharacterized protein</fullName>
    </submittedName>
</protein>
<organism evidence="1 2">
    <name type="scientific">Pseudomonas neuropathica</name>
    <dbReference type="NCBI Taxonomy" id="2730425"/>
    <lineage>
        <taxon>Bacteria</taxon>
        <taxon>Pseudomonadati</taxon>
        <taxon>Pseudomonadota</taxon>
        <taxon>Gammaproteobacteria</taxon>
        <taxon>Pseudomonadales</taxon>
        <taxon>Pseudomonadaceae</taxon>
        <taxon>Pseudomonas</taxon>
    </lineage>
</organism>
<dbReference type="Proteomes" id="UP001622950">
    <property type="component" value="Unassembled WGS sequence"/>
</dbReference>
<reference evidence="1" key="1">
    <citation type="submission" date="2024-11" db="EMBL/GenBank/DDBJ databases">
        <authorList>
            <person name="Lucas J.A."/>
        </authorList>
    </citation>
    <scope>NUCLEOTIDE SEQUENCE</scope>
    <source>
        <strain evidence="1">Z 8.8</strain>
    </source>
</reference>
<comment type="caution">
    <text evidence="1">The sequence shown here is derived from an EMBL/GenBank/DDBJ whole genome shotgun (WGS) entry which is preliminary data.</text>
</comment>
<accession>A0ACC7MQV7</accession>
<keyword evidence="2" id="KW-1185">Reference proteome</keyword>
<sequence>MNTLEYDFRKTSTIDNLKSDIDALMTVNKLEKNFITESLEGYVNDLPDANAEFKLCNLLIPATPGSSLEIAQRAGQAKLNDLLNSDEFNRLNELSSLPESAIYVCNSNKELHVMIDDTPMQIDDLLKENEILNRHLEELSEYAKNAGGFIYSSDEINVEQWIRFYGHPLPSTAQQLANLTDFFNKERPALSGTGNYYEILKDPEISPTALSLVQREKIINTTATYELSETGQLLNNLVEQNKNSQVDLKVDPDRYINEFMEGMIGMNLAQDCLDALKWYGSDSDEPSSHEDLRQLLIAAIVLNIDPNIGEIESKGRVQGYELYQPANADLHPTQILLNLEEHLVANNVVLAKASPLAAYLLVADEAPEFLVNEIPDSMTISSPAWVMHTFAVAKVEIIAPGSSRGMTYDQIQSYADLGPFDQQLEQLFGLGVITHMLNWGAVNGLFPYSPDGEYTVENFCTAETHYNQYTEALEQCSNAINTPLPTRKEVALAELKRALPDGEYLTDKRYGHKDLPRSKAISIHELFMSGDLMHKGWTGTHMSADIFTLDYHDGLKLAQPYFYMLQNIQTLYAKTFDDYFKKIQQGTSTALKLALSKIPETDRIRLEYGALTFYTVREKFSDHATHETQRLRDKYRGRYGVIICAEHDFQKYYYELFTLRAECYSRQDLGDIFLTTSIEYFEPSINTDKDRLQWQTQALDWPLDINAYIKGTAPVKNATGKLVVEKLWESNETPQHAPHTRSQLETFFSQRTSSTVARILSHFPPATYNELFDAGYGIAPLEAARKNTKDNIDLVLNLIIPFKGCIEDLTSADPDREASGIFGCALDALAVVGSVAGVASKFASVALKSGSLLSKSVKLVRLSGNFAWSLINPLDGIPSLLKKGGKISKNGVLLITGQGIKTSGKATRQIRSVSGTLDAFNAAKSLNIADVKAARLGDIGELSQATDVLICNTANNWYQLSLNSNRARGGKITNFREISGVSQYV</sequence>
<evidence type="ECO:0000313" key="2">
    <source>
        <dbReference type="Proteomes" id="UP001622950"/>
    </source>
</evidence>
<dbReference type="EMBL" id="JBJHQE010000011">
    <property type="protein sequence ID" value="MFK9080776.1"/>
    <property type="molecule type" value="Genomic_DNA"/>
</dbReference>
<proteinExistence type="predicted"/>